<keyword evidence="4" id="KW-0808">Transferase</keyword>
<keyword evidence="5" id="KW-1185">Reference proteome</keyword>
<accession>A0ABV2EBY5</accession>
<evidence type="ECO:0000313" key="5">
    <source>
        <dbReference type="Proteomes" id="UP001549019"/>
    </source>
</evidence>
<dbReference type="InterPro" id="IPR027417">
    <property type="entry name" value="P-loop_NTPase"/>
</dbReference>
<feature type="domain" description="ABC transporter" evidence="3">
    <location>
        <begin position="2"/>
        <end position="231"/>
    </location>
</feature>
<dbReference type="SUPFAM" id="SSF52540">
    <property type="entry name" value="P-loop containing nucleoside triphosphate hydrolases"/>
    <property type="match status" value="1"/>
</dbReference>
<gene>
    <name evidence="4" type="ORF">ABHD89_002351</name>
</gene>
<dbReference type="RefSeq" id="WP_230821167.1">
    <property type="nucleotide sequence ID" value="NZ_JAJNCU010000002.1"/>
</dbReference>
<dbReference type="GO" id="GO:0061693">
    <property type="term" value="F:alpha-D-ribose 1-methylphosphonate 5-triphosphate synthase activity"/>
    <property type="evidence" value="ECO:0007669"/>
    <property type="project" value="UniProtKB-EC"/>
</dbReference>
<comment type="caution">
    <text evidence="4">The sequence shown here is derived from an EMBL/GenBank/DDBJ whole genome shotgun (WGS) entry which is preliminary data.</text>
</comment>
<keyword evidence="2" id="KW-0067">ATP-binding</keyword>
<name>A0ABV2EBY5_9STAP</name>
<evidence type="ECO:0000256" key="1">
    <source>
        <dbReference type="ARBA" id="ARBA00022741"/>
    </source>
</evidence>
<dbReference type="PANTHER" id="PTHR24220">
    <property type="entry name" value="IMPORT ATP-BINDING PROTEIN"/>
    <property type="match status" value="1"/>
</dbReference>
<proteinExistence type="predicted"/>
<evidence type="ECO:0000256" key="2">
    <source>
        <dbReference type="ARBA" id="ARBA00022840"/>
    </source>
</evidence>
<dbReference type="Proteomes" id="UP001549019">
    <property type="component" value="Unassembled WGS sequence"/>
</dbReference>
<organism evidence="4 5">
    <name type="scientific">Salinicoccus halitifaciens</name>
    <dbReference type="NCBI Taxonomy" id="1073415"/>
    <lineage>
        <taxon>Bacteria</taxon>
        <taxon>Bacillati</taxon>
        <taxon>Bacillota</taxon>
        <taxon>Bacilli</taxon>
        <taxon>Bacillales</taxon>
        <taxon>Staphylococcaceae</taxon>
        <taxon>Salinicoccus</taxon>
    </lineage>
</organism>
<reference evidence="4 5" key="1">
    <citation type="submission" date="2024-05" db="EMBL/GenBank/DDBJ databases">
        <title>Genomic Encyclopedia of Type Strains, Phase IV (KMG-IV): sequencing the most valuable type-strain genomes for metagenomic binning, comparative biology and taxonomic classification.</title>
        <authorList>
            <person name="Goeker M."/>
        </authorList>
    </citation>
    <scope>NUCLEOTIDE SEQUENCE [LARGE SCALE GENOMIC DNA]</scope>
    <source>
        <strain evidence="4 5">DSM 25286</strain>
    </source>
</reference>
<protein>
    <submittedName>
        <fullName evidence="4">Alpha-D-ribose 1-methylphosphonate 5-triphosphate synthase subunit PhnL</fullName>
        <ecNumber evidence="4">2.7.8.37</ecNumber>
    </submittedName>
</protein>
<keyword evidence="1" id="KW-0547">Nucleotide-binding</keyword>
<dbReference type="Gene3D" id="3.40.50.300">
    <property type="entry name" value="P-loop containing nucleotide triphosphate hydrolases"/>
    <property type="match status" value="1"/>
</dbReference>
<dbReference type="InterPro" id="IPR015854">
    <property type="entry name" value="ABC_transpr_LolD-like"/>
</dbReference>
<dbReference type="PANTHER" id="PTHR24220:SF676">
    <property type="entry name" value="OLIGOPEPTIDE TRANSPORT ATP-BINDING PROTEIN AMIE"/>
    <property type="match status" value="1"/>
</dbReference>
<sequence>MLTVENFGKSFTTHHLNQTRKAVSGISFNVEKGEFLGIVGKSGSGKSTVLKSIYGTYKPNEGQILYDSERFGTVNLHEIPDHDLIRLRKTEIGYVSQFLKVMPRTTSFELVVLSLLEMGVDRVTAEVTAEETLRHFDLPEALWHNYPNTFSGGEKLRLNIACAVVKAPRLLLLDEPTASLDQASKLKVRESISKLKDSGTTLIGIFHDLEFMEGLCDKVYDMSARAVKETV</sequence>
<dbReference type="InterPro" id="IPR003593">
    <property type="entry name" value="AAA+_ATPase"/>
</dbReference>
<evidence type="ECO:0000259" key="3">
    <source>
        <dbReference type="PROSITE" id="PS50893"/>
    </source>
</evidence>
<dbReference type="Pfam" id="PF00005">
    <property type="entry name" value="ABC_tran"/>
    <property type="match status" value="1"/>
</dbReference>
<dbReference type="InterPro" id="IPR003439">
    <property type="entry name" value="ABC_transporter-like_ATP-bd"/>
</dbReference>
<dbReference type="PROSITE" id="PS50893">
    <property type="entry name" value="ABC_TRANSPORTER_2"/>
    <property type="match status" value="1"/>
</dbReference>
<evidence type="ECO:0000313" key="4">
    <source>
        <dbReference type="EMBL" id="MET3111926.1"/>
    </source>
</evidence>
<dbReference type="EMBL" id="JBDZDV010000007">
    <property type="protein sequence ID" value="MET3111926.1"/>
    <property type="molecule type" value="Genomic_DNA"/>
</dbReference>
<dbReference type="SMART" id="SM00382">
    <property type="entry name" value="AAA"/>
    <property type="match status" value="1"/>
</dbReference>
<dbReference type="EC" id="2.7.8.37" evidence="4"/>